<protein>
    <recommendedName>
        <fullName evidence="3">RRM domain-containing protein</fullName>
    </recommendedName>
</protein>
<gene>
    <name evidence="4" type="ORF">LVIROSA_LOCUS4497</name>
</gene>
<keyword evidence="5" id="KW-1185">Reference proteome</keyword>
<dbReference type="Proteomes" id="UP001157418">
    <property type="component" value="Unassembled WGS sequence"/>
</dbReference>
<reference evidence="4 5" key="1">
    <citation type="submission" date="2022-01" db="EMBL/GenBank/DDBJ databases">
        <authorList>
            <person name="Xiong W."/>
            <person name="Schranz E."/>
        </authorList>
    </citation>
    <scope>NUCLEOTIDE SEQUENCE [LARGE SCALE GENOMIC DNA]</scope>
</reference>
<evidence type="ECO:0000259" key="3">
    <source>
        <dbReference type="PROSITE" id="PS50102"/>
    </source>
</evidence>
<dbReference type="Pfam" id="PF00076">
    <property type="entry name" value="RRM_1"/>
    <property type="match status" value="1"/>
</dbReference>
<proteinExistence type="predicted"/>
<feature type="region of interest" description="Disordered" evidence="2">
    <location>
        <begin position="366"/>
        <end position="407"/>
    </location>
</feature>
<dbReference type="Gene3D" id="3.30.70.330">
    <property type="match status" value="1"/>
</dbReference>
<accession>A0AAU9LQX0</accession>
<evidence type="ECO:0000313" key="4">
    <source>
        <dbReference type="EMBL" id="CAH1416752.1"/>
    </source>
</evidence>
<dbReference type="AlphaFoldDB" id="A0AAU9LQX0"/>
<dbReference type="EMBL" id="CAKMRJ010000002">
    <property type="protein sequence ID" value="CAH1416752.1"/>
    <property type="molecule type" value="Genomic_DNA"/>
</dbReference>
<feature type="domain" description="RRM" evidence="3">
    <location>
        <begin position="31"/>
        <end position="108"/>
    </location>
</feature>
<dbReference type="InterPro" id="IPR012677">
    <property type="entry name" value="Nucleotide-bd_a/b_plait_sf"/>
</dbReference>
<sequence length="532" mass="59385">MRPKETDGRKGDGGEWVEVRRRNFQVNKIITSFYVSNLQDDVINAMLKEAFHSFGNLVDVYIPGRKDKAGSFFAFIKYKCVLDATAMARTLDGVRCGQCITKVNVSKFEKKPIHKPGVKFVNKSQPPKMPFGGWNKVRDDRSFADVMGRRNNSSKVHPPPVVSEIKLSQVLAMERSCNMILLGEVTSFDLLNDLPNLLNADGCIPCQVFFAGGLKVLLKFHVQGDATGYLNNEYRWNRWFKWLKLGFNEELQFERQAWVKIIGLPIHLRSDANVTSIVSSLGKILEVDGQNWRCINLASAHARILTASKKLINEEVCCTFNGKSFCIGIVKCVDVWEPFSKYYNSNDCSPDPDNMEDLVDDVVDKASSDEDDDGISDTWCENSHDLEEGEIGGNSGEQNPIIDGNDDVRRQSTTASISVIPDNVNEILNAEHEKSSGTLDSNRSADFVHVGPTIPFNSPLPPDGLLPNSLAQINGDPDPLLDAPITISGVSESKSKKRKLDRSTFNIPAFSLPPRRLSTEFRISPNRNLGRW</sequence>
<dbReference type="InterPro" id="IPR035979">
    <property type="entry name" value="RBD_domain_sf"/>
</dbReference>
<evidence type="ECO:0000256" key="1">
    <source>
        <dbReference type="PROSITE-ProRule" id="PRU00176"/>
    </source>
</evidence>
<dbReference type="InterPro" id="IPR000504">
    <property type="entry name" value="RRM_dom"/>
</dbReference>
<dbReference type="GO" id="GO:0003723">
    <property type="term" value="F:RNA binding"/>
    <property type="evidence" value="ECO:0007669"/>
    <property type="project" value="UniProtKB-UniRule"/>
</dbReference>
<dbReference type="PROSITE" id="PS50102">
    <property type="entry name" value="RRM"/>
    <property type="match status" value="1"/>
</dbReference>
<comment type="caution">
    <text evidence="4">The sequence shown here is derived from an EMBL/GenBank/DDBJ whole genome shotgun (WGS) entry which is preliminary data.</text>
</comment>
<evidence type="ECO:0000256" key="2">
    <source>
        <dbReference type="SAM" id="MobiDB-lite"/>
    </source>
</evidence>
<organism evidence="4 5">
    <name type="scientific">Lactuca virosa</name>
    <dbReference type="NCBI Taxonomy" id="75947"/>
    <lineage>
        <taxon>Eukaryota</taxon>
        <taxon>Viridiplantae</taxon>
        <taxon>Streptophyta</taxon>
        <taxon>Embryophyta</taxon>
        <taxon>Tracheophyta</taxon>
        <taxon>Spermatophyta</taxon>
        <taxon>Magnoliopsida</taxon>
        <taxon>eudicotyledons</taxon>
        <taxon>Gunneridae</taxon>
        <taxon>Pentapetalae</taxon>
        <taxon>asterids</taxon>
        <taxon>campanulids</taxon>
        <taxon>Asterales</taxon>
        <taxon>Asteraceae</taxon>
        <taxon>Cichorioideae</taxon>
        <taxon>Cichorieae</taxon>
        <taxon>Lactucinae</taxon>
        <taxon>Lactuca</taxon>
    </lineage>
</organism>
<dbReference type="CDD" id="cd00590">
    <property type="entry name" value="RRM_SF"/>
    <property type="match status" value="1"/>
</dbReference>
<keyword evidence="1" id="KW-0694">RNA-binding</keyword>
<dbReference type="SUPFAM" id="SSF54928">
    <property type="entry name" value="RNA-binding domain, RBD"/>
    <property type="match status" value="1"/>
</dbReference>
<name>A0AAU9LQX0_9ASTR</name>
<dbReference type="SMART" id="SM00360">
    <property type="entry name" value="RRM"/>
    <property type="match status" value="1"/>
</dbReference>
<evidence type="ECO:0000313" key="5">
    <source>
        <dbReference type="Proteomes" id="UP001157418"/>
    </source>
</evidence>